<evidence type="ECO:0000313" key="4">
    <source>
        <dbReference type="Proteomes" id="UP000664405"/>
    </source>
</evidence>
<evidence type="ECO:0000313" key="3">
    <source>
        <dbReference type="EMBL" id="MBN8197143.1"/>
    </source>
</evidence>
<gene>
    <name evidence="3" type="ORF">JF547_11790</name>
</gene>
<protein>
    <submittedName>
        <fullName evidence="3">Membrane integrity-associated transporter subunit PqiC</fullName>
    </submittedName>
</protein>
<dbReference type="Pfam" id="PF03886">
    <property type="entry name" value="ABC_trans_aux"/>
    <property type="match status" value="1"/>
</dbReference>
<keyword evidence="1" id="KW-0732">Signal</keyword>
<dbReference type="AlphaFoldDB" id="A0A8I1M870"/>
<accession>A0A8I1M870</accession>
<feature type="domain" description="ABC-type transport auxiliary lipoprotein component" evidence="2">
    <location>
        <begin position="35"/>
        <end position="194"/>
    </location>
</feature>
<sequence>MMRQIIRMQTRKYLLLLVAPLLVACASQSGTDRYYLLSSMMQQTADRSAQAPVVGVGPVTIPSHLDRSTIVTRSSANRLEVNAGHRWAEPLDENINRVLMDNLDRTGRASRLETFPWTSRDGVVWQIVLDIDRFERQADGNVVLVARWKLVHFEDGAIVQSAKYNKISKPADTTIESTVVAMSTLLSDMTGEIASHIP</sequence>
<feature type="chain" id="PRO_5034626957" evidence="1">
    <location>
        <begin position="30"/>
        <end position="198"/>
    </location>
</feature>
<comment type="caution">
    <text evidence="3">The sequence shown here is derived from an EMBL/GenBank/DDBJ whole genome shotgun (WGS) entry which is preliminary data.</text>
</comment>
<dbReference type="InterPro" id="IPR005586">
    <property type="entry name" value="ABC_trans_aux"/>
</dbReference>
<dbReference type="PROSITE" id="PS51257">
    <property type="entry name" value="PROKAR_LIPOPROTEIN"/>
    <property type="match status" value="1"/>
</dbReference>
<organism evidence="3 4">
    <name type="scientific">Thalassospira povalilytica</name>
    <dbReference type="NCBI Taxonomy" id="732237"/>
    <lineage>
        <taxon>Bacteria</taxon>
        <taxon>Pseudomonadati</taxon>
        <taxon>Pseudomonadota</taxon>
        <taxon>Alphaproteobacteria</taxon>
        <taxon>Rhodospirillales</taxon>
        <taxon>Thalassospiraceae</taxon>
        <taxon>Thalassospira</taxon>
    </lineage>
</organism>
<name>A0A8I1M870_9PROT</name>
<evidence type="ECO:0000259" key="2">
    <source>
        <dbReference type="Pfam" id="PF03886"/>
    </source>
</evidence>
<reference evidence="3" key="1">
    <citation type="submission" date="2020-12" db="EMBL/GenBank/DDBJ databases">
        <title>Oil enriched cultivation method for isolating marine PHA-producing bacteria.</title>
        <authorList>
            <person name="Zheng W."/>
            <person name="Yu S."/>
            <person name="Huang Y."/>
        </authorList>
    </citation>
    <scope>NUCLEOTIDE SEQUENCE</scope>
    <source>
        <strain evidence="3">SY-2-3</strain>
    </source>
</reference>
<dbReference type="EMBL" id="JAEKJW010000002">
    <property type="protein sequence ID" value="MBN8197143.1"/>
    <property type="molecule type" value="Genomic_DNA"/>
</dbReference>
<dbReference type="Gene3D" id="3.40.50.10610">
    <property type="entry name" value="ABC-type transport auxiliary lipoprotein component"/>
    <property type="match status" value="1"/>
</dbReference>
<proteinExistence type="predicted"/>
<dbReference type="SUPFAM" id="SSF159594">
    <property type="entry name" value="XCC0632-like"/>
    <property type="match status" value="1"/>
</dbReference>
<dbReference type="RefSeq" id="WP_228195376.1">
    <property type="nucleotide sequence ID" value="NZ_JAJGNS010000002.1"/>
</dbReference>
<evidence type="ECO:0000256" key="1">
    <source>
        <dbReference type="SAM" id="SignalP"/>
    </source>
</evidence>
<dbReference type="Proteomes" id="UP000664405">
    <property type="component" value="Unassembled WGS sequence"/>
</dbReference>
<feature type="signal peptide" evidence="1">
    <location>
        <begin position="1"/>
        <end position="29"/>
    </location>
</feature>